<keyword evidence="1" id="KW-0812">Transmembrane</keyword>
<dbReference type="Proteomes" id="UP001301152">
    <property type="component" value="Unassembled WGS sequence"/>
</dbReference>
<feature type="transmembrane region" description="Helical" evidence="1">
    <location>
        <begin position="102"/>
        <end position="125"/>
    </location>
</feature>
<reference evidence="2 3" key="1">
    <citation type="submission" date="2022-11" db="EMBL/GenBank/DDBJ databases">
        <title>Genome sequencing of Acetobacter type strain.</title>
        <authorList>
            <person name="Heo J."/>
            <person name="Lee D."/>
            <person name="Han B.-H."/>
            <person name="Hong S.-B."/>
            <person name="Kwon S.-W."/>
        </authorList>
    </citation>
    <scope>NUCLEOTIDE SEQUENCE [LARGE SCALE GENOMIC DNA]</scope>
    <source>
        <strain evidence="2 3">KACC 21253</strain>
    </source>
</reference>
<evidence type="ECO:0000313" key="3">
    <source>
        <dbReference type="Proteomes" id="UP001301152"/>
    </source>
</evidence>
<organism evidence="2 3">
    <name type="scientific">Acetobacter thailandicus</name>
    <dbReference type="NCBI Taxonomy" id="1502842"/>
    <lineage>
        <taxon>Bacteria</taxon>
        <taxon>Pseudomonadati</taxon>
        <taxon>Pseudomonadota</taxon>
        <taxon>Alphaproteobacteria</taxon>
        <taxon>Acetobacterales</taxon>
        <taxon>Acetobacteraceae</taxon>
        <taxon>Acetobacter</taxon>
    </lineage>
</organism>
<gene>
    <name evidence="2" type="ORF">OQ497_01825</name>
</gene>
<keyword evidence="1" id="KW-1133">Transmembrane helix</keyword>
<accession>A0ABT3QBP2</accession>
<dbReference type="RefSeq" id="WP_173559464.1">
    <property type="nucleotide sequence ID" value="NZ_JAPIUZ010000001.1"/>
</dbReference>
<feature type="transmembrane region" description="Helical" evidence="1">
    <location>
        <begin position="38"/>
        <end position="58"/>
    </location>
</feature>
<dbReference type="EMBL" id="JAPIUZ010000001">
    <property type="protein sequence ID" value="MCX2562708.1"/>
    <property type="molecule type" value="Genomic_DNA"/>
</dbReference>
<comment type="caution">
    <text evidence="2">The sequence shown here is derived from an EMBL/GenBank/DDBJ whole genome shotgun (WGS) entry which is preliminary data.</text>
</comment>
<evidence type="ECO:0000256" key="1">
    <source>
        <dbReference type="SAM" id="Phobius"/>
    </source>
</evidence>
<sequence length="213" mass="23543">MAGSDEGGNTGRILQGTYLLCTGRREGVACFGDTKADLWAALAPSFAFNIVSLFLVCVSPAKINDLRDILLDLCCTLMMLVVSQFCAQYWQRGEMWLRYMVASLWCGWSVVIDAFILTQLGILVFPGLKTSSLFLMIMLLIFSGNFLWVQWYIARVALAVSGLRAAQLCAYIALAMLAVHVTGSFLPPYYSPPASDLTYAGFMQMLFPLYGVH</sequence>
<feature type="transmembrane region" description="Helical" evidence="1">
    <location>
        <begin position="165"/>
        <end position="186"/>
    </location>
</feature>
<feature type="transmembrane region" description="Helical" evidence="1">
    <location>
        <begin position="132"/>
        <end position="153"/>
    </location>
</feature>
<keyword evidence="3" id="KW-1185">Reference proteome</keyword>
<proteinExistence type="predicted"/>
<keyword evidence="1" id="KW-0472">Membrane</keyword>
<evidence type="ECO:0000313" key="2">
    <source>
        <dbReference type="EMBL" id="MCX2562708.1"/>
    </source>
</evidence>
<name>A0ABT3QBP2_9PROT</name>
<protein>
    <submittedName>
        <fullName evidence="2">Uncharacterized protein</fullName>
    </submittedName>
</protein>